<feature type="transmembrane region" description="Helical" evidence="1">
    <location>
        <begin position="51"/>
        <end position="74"/>
    </location>
</feature>
<dbReference type="EMBL" id="CP061800">
    <property type="protein sequence ID" value="QTA90152.1"/>
    <property type="molecule type" value="Genomic_DNA"/>
</dbReference>
<proteinExistence type="predicted"/>
<protein>
    <submittedName>
        <fullName evidence="2">Uncharacterized protein</fullName>
    </submittedName>
</protein>
<sequence length="110" mass="12446">MPSALIILKLSEVNWHCLKICLPKELEINNIPDAGRGAGVAKSVLCGYADVMFGGFCFAAFALHFGYFIFWKILCSHTPYRQEMILSEVLKLFFRAIMKDDFHTPSEQAI</sequence>
<keyword evidence="1" id="KW-0812">Transmembrane</keyword>
<dbReference type="KEGG" id="dmm:dnm_062130"/>
<dbReference type="RefSeq" id="WP_207678479.1">
    <property type="nucleotide sequence ID" value="NZ_CP061800.1"/>
</dbReference>
<dbReference type="AlphaFoldDB" id="A0A975BRL1"/>
<evidence type="ECO:0000313" key="2">
    <source>
        <dbReference type="EMBL" id="QTA90152.1"/>
    </source>
</evidence>
<reference evidence="2" key="1">
    <citation type="journal article" date="2021" name="Microb. Physiol.">
        <title>Proteogenomic Insights into the Physiology of Marine, Sulfate-Reducing, Filamentous Desulfonema limicola and Desulfonema magnum.</title>
        <authorList>
            <person name="Schnaars V."/>
            <person name="Wohlbrand L."/>
            <person name="Scheve S."/>
            <person name="Hinrichs C."/>
            <person name="Reinhardt R."/>
            <person name="Rabus R."/>
        </authorList>
    </citation>
    <scope>NUCLEOTIDE SEQUENCE</scope>
    <source>
        <strain evidence="2">4be13</strain>
    </source>
</reference>
<evidence type="ECO:0000313" key="3">
    <source>
        <dbReference type="Proteomes" id="UP000663722"/>
    </source>
</evidence>
<dbReference type="Proteomes" id="UP000663722">
    <property type="component" value="Chromosome"/>
</dbReference>
<keyword evidence="1" id="KW-0472">Membrane</keyword>
<organism evidence="2 3">
    <name type="scientific">Desulfonema magnum</name>
    <dbReference type="NCBI Taxonomy" id="45655"/>
    <lineage>
        <taxon>Bacteria</taxon>
        <taxon>Pseudomonadati</taxon>
        <taxon>Thermodesulfobacteriota</taxon>
        <taxon>Desulfobacteria</taxon>
        <taxon>Desulfobacterales</taxon>
        <taxon>Desulfococcaceae</taxon>
        <taxon>Desulfonema</taxon>
    </lineage>
</organism>
<evidence type="ECO:0000256" key="1">
    <source>
        <dbReference type="SAM" id="Phobius"/>
    </source>
</evidence>
<keyword evidence="1" id="KW-1133">Transmembrane helix</keyword>
<gene>
    <name evidence="2" type="ORF">dnm_062130</name>
</gene>
<name>A0A975BRL1_9BACT</name>
<accession>A0A975BRL1</accession>
<keyword evidence="3" id="KW-1185">Reference proteome</keyword>